<organism evidence="1 2">
    <name type="scientific">Eumeta variegata</name>
    <name type="common">Bagworm moth</name>
    <name type="synonym">Eumeta japonica</name>
    <dbReference type="NCBI Taxonomy" id="151549"/>
    <lineage>
        <taxon>Eukaryota</taxon>
        <taxon>Metazoa</taxon>
        <taxon>Ecdysozoa</taxon>
        <taxon>Arthropoda</taxon>
        <taxon>Hexapoda</taxon>
        <taxon>Insecta</taxon>
        <taxon>Pterygota</taxon>
        <taxon>Neoptera</taxon>
        <taxon>Endopterygota</taxon>
        <taxon>Lepidoptera</taxon>
        <taxon>Glossata</taxon>
        <taxon>Ditrysia</taxon>
        <taxon>Tineoidea</taxon>
        <taxon>Psychidae</taxon>
        <taxon>Oiketicinae</taxon>
        <taxon>Eumeta</taxon>
    </lineage>
</organism>
<evidence type="ECO:0000313" key="2">
    <source>
        <dbReference type="Proteomes" id="UP000299102"/>
    </source>
</evidence>
<name>A0A4C1WVD6_EUMVA</name>
<comment type="caution">
    <text evidence="1">The sequence shown here is derived from an EMBL/GenBank/DDBJ whole genome shotgun (WGS) entry which is preliminary data.</text>
</comment>
<proteinExistence type="predicted"/>
<protein>
    <recommendedName>
        <fullName evidence="3">Reverse transcriptase domain-containing protein</fullName>
    </recommendedName>
</protein>
<sequence length="97" mass="10682">MDELSVKCFLYADDQIILAPSACELHAIVTKMKNVKKRDMKVNVSKTNRTGESANFAVEPTGMAVCQPLPSSRLYKRLLRSRPSVIPSAEITGIGFP</sequence>
<reference evidence="1 2" key="1">
    <citation type="journal article" date="2019" name="Commun. Biol.">
        <title>The bagworm genome reveals a unique fibroin gene that provides high tensile strength.</title>
        <authorList>
            <person name="Kono N."/>
            <person name="Nakamura H."/>
            <person name="Ohtoshi R."/>
            <person name="Tomita M."/>
            <person name="Numata K."/>
            <person name="Arakawa K."/>
        </authorList>
    </citation>
    <scope>NUCLEOTIDE SEQUENCE [LARGE SCALE GENOMIC DNA]</scope>
</reference>
<evidence type="ECO:0000313" key="1">
    <source>
        <dbReference type="EMBL" id="GBP55486.1"/>
    </source>
</evidence>
<dbReference type="Proteomes" id="UP000299102">
    <property type="component" value="Unassembled WGS sequence"/>
</dbReference>
<gene>
    <name evidence="1" type="ORF">EVAR_40279_1</name>
</gene>
<accession>A0A4C1WVD6</accession>
<evidence type="ECO:0008006" key="3">
    <source>
        <dbReference type="Google" id="ProtNLM"/>
    </source>
</evidence>
<keyword evidence="2" id="KW-1185">Reference proteome</keyword>
<dbReference type="AlphaFoldDB" id="A0A4C1WVD6"/>
<dbReference type="EMBL" id="BGZK01000670">
    <property type="protein sequence ID" value="GBP55486.1"/>
    <property type="molecule type" value="Genomic_DNA"/>
</dbReference>
<dbReference type="OrthoDB" id="425681at2759"/>